<gene>
    <name evidence="1" type="ORF">H8B09_19495</name>
</gene>
<evidence type="ECO:0000313" key="1">
    <source>
        <dbReference type="EMBL" id="MBD3920960.1"/>
    </source>
</evidence>
<protein>
    <submittedName>
        <fullName evidence="1">DUF2536 family protein</fullName>
    </submittedName>
</protein>
<evidence type="ECO:0000313" key="2">
    <source>
        <dbReference type="Proteomes" id="UP000609346"/>
    </source>
</evidence>
<dbReference type="Pfam" id="PF10750">
    <property type="entry name" value="DUF2536"/>
    <property type="match status" value="1"/>
</dbReference>
<sequence length="67" mass="7998">MSFMLERITDKVECFEAYDMKTLEKKIEEQIEKNKSLMLQVHAVTHNVVFDQNHKKMHYSAVVHFKA</sequence>
<dbReference type="Proteomes" id="UP000609346">
    <property type="component" value="Unassembled WGS sequence"/>
</dbReference>
<reference evidence="1 2" key="1">
    <citation type="submission" date="2020-09" db="EMBL/GenBank/DDBJ databases">
        <title>Paenibacillus sp. strain PR3 16S rRNA gene Genome sequencing and assembly.</title>
        <authorList>
            <person name="Kim J."/>
        </authorList>
    </citation>
    <scope>NUCLEOTIDE SEQUENCE [LARGE SCALE GENOMIC DNA]</scope>
    <source>
        <strain evidence="1 2">PR3</strain>
    </source>
</reference>
<dbReference type="EMBL" id="JACXZA010000005">
    <property type="protein sequence ID" value="MBD3920960.1"/>
    <property type="molecule type" value="Genomic_DNA"/>
</dbReference>
<proteinExistence type="predicted"/>
<dbReference type="RefSeq" id="WP_191205269.1">
    <property type="nucleotide sequence ID" value="NZ_JACXZA010000005.1"/>
</dbReference>
<organism evidence="1 2">
    <name type="scientific">Paenibacillus terricola</name>
    <dbReference type="NCBI Taxonomy" id="2763503"/>
    <lineage>
        <taxon>Bacteria</taxon>
        <taxon>Bacillati</taxon>
        <taxon>Bacillota</taxon>
        <taxon>Bacilli</taxon>
        <taxon>Bacillales</taxon>
        <taxon>Paenibacillaceae</taxon>
        <taxon>Paenibacillus</taxon>
    </lineage>
</organism>
<name>A0ABR8MYD3_9BACL</name>
<accession>A0ABR8MYD3</accession>
<keyword evidence="2" id="KW-1185">Reference proteome</keyword>
<dbReference type="InterPro" id="IPR019686">
    <property type="entry name" value="DUF2536"/>
</dbReference>
<comment type="caution">
    <text evidence="1">The sequence shown here is derived from an EMBL/GenBank/DDBJ whole genome shotgun (WGS) entry which is preliminary data.</text>
</comment>